<dbReference type="AlphaFoldDB" id="A0A918JEB3"/>
<protein>
    <submittedName>
        <fullName evidence="2">Uncharacterized protein</fullName>
    </submittedName>
</protein>
<feature type="transmembrane region" description="Helical" evidence="1">
    <location>
        <begin position="23"/>
        <end position="42"/>
    </location>
</feature>
<gene>
    <name evidence="2" type="ORF">GCM10011450_02230</name>
</gene>
<sequence length="68" mass="7659">MNANAATNTLNFMRHNLFSVKPGNTLLLGLYILTVGFISKFMPGHKKRLPFHALQPCIFGLRDLSQDK</sequence>
<evidence type="ECO:0000313" key="2">
    <source>
        <dbReference type="EMBL" id="GGW76195.1"/>
    </source>
</evidence>
<evidence type="ECO:0000256" key="1">
    <source>
        <dbReference type="SAM" id="Phobius"/>
    </source>
</evidence>
<keyword evidence="1" id="KW-0472">Membrane</keyword>
<dbReference type="EMBL" id="BMYS01000001">
    <property type="protein sequence ID" value="GGW76195.1"/>
    <property type="molecule type" value="Genomic_DNA"/>
</dbReference>
<dbReference type="Proteomes" id="UP000608345">
    <property type="component" value="Unassembled WGS sequence"/>
</dbReference>
<accession>A0A918JEB3</accession>
<keyword evidence="3" id="KW-1185">Reference proteome</keyword>
<reference evidence="2" key="1">
    <citation type="journal article" date="2014" name="Int. J. Syst. Evol. Microbiol.">
        <title>Complete genome sequence of Corynebacterium casei LMG S-19264T (=DSM 44701T), isolated from a smear-ripened cheese.</title>
        <authorList>
            <consortium name="US DOE Joint Genome Institute (JGI-PGF)"/>
            <person name="Walter F."/>
            <person name="Albersmeier A."/>
            <person name="Kalinowski J."/>
            <person name="Ruckert C."/>
        </authorList>
    </citation>
    <scope>NUCLEOTIDE SEQUENCE</scope>
    <source>
        <strain evidence="2">KCTC 23732</strain>
    </source>
</reference>
<keyword evidence="1" id="KW-1133">Transmembrane helix</keyword>
<reference evidence="2" key="2">
    <citation type="submission" date="2020-09" db="EMBL/GenBank/DDBJ databases">
        <authorList>
            <person name="Sun Q."/>
            <person name="Kim S."/>
        </authorList>
    </citation>
    <scope>NUCLEOTIDE SEQUENCE</scope>
    <source>
        <strain evidence="2">KCTC 23732</strain>
    </source>
</reference>
<name>A0A918JEB3_9BURK</name>
<keyword evidence="1" id="KW-0812">Transmembrane</keyword>
<proteinExistence type="predicted"/>
<comment type="caution">
    <text evidence="2">The sequence shown here is derived from an EMBL/GenBank/DDBJ whole genome shotgun (WGS) entry which is preliminary data.</text>
</comment>
<evidence type="ECO:0000313" key="3">
    <source>
        <dbReference type="Proteomes" id="UP000608345"/>
    </source>
</evidence>
<organism evidence="2 3">
    <name type="scientific">Advenella faeciporci</name>
    <dbReference type="NCBI Taxonomy" id="797535"/>
    <lineage>
        <taxon>Bacteria</taxon>
        <taxon>Pseudomonadati</taxon>
        <taxon>Pseudomonadota</taxon>
        <taxon>Betaproteobacteria</taxon>
        <taxon>Burkholderiales</taxon>
        <taxon>Alcaligenaceae</taxon>
    </lineage>
</organism>